<evidence type="ECO:0000313" key="1">
    <source>
        <dbReference type="EMBL" id="GAA54548.1"/>
    </source>
</evidence>
<gene>
    <name evidence="1" type="ORF">CLF_103830</name>
</gene>
<dbReference type="InterPro" id="IPR043502">
    <property type="entry name" value="DNA/RNA_pol_sf"/>
</dbReference>
<reference evidence="1" key="1">
    <citation type="journal article" date="2011" name="Genome Biol.">
        <title>The draft genome of the carcinogenic human liver fluke Clonorchis sinensis.</title>
        <authorList>
            <person name="Wang X."/>
            <person name="Chen W."/>
            <person name="Huang Y."/>
            <person name="Sun J."/>
            <person name="Men J."/>
            <person name="Liu H."/>
            <person name="Luo F."/>
            <person name="Guo L."/>
            <person name="Lv X."/>
            <person name="Deng C."/>
            <person name="Zhou C."/>
            <person name="Fan Y."/>
            <person name="Li X."/>
            <person name="Huang L."/>
            <person name="Hu Y."/>
            <person name="Liang C."/>
            <person name="Hu X."/>
            <person name="Xu J."/>
            <person name="Yu X."/>
        </authorList>
    </citation>
    <scope>NUCLEOTIDE SEQUENCE [LARGE SCALE GENOMIC DNA]</scope>
    <source>
        <strain evidence="1">Henan</strain>
    </source>
</reference>
<evidence type="ECO:0008006" key="3">
    <source>
        <dbReference type="Google" id="ProtNLM"/>
    </source>
</evidence>
<keyword evidence="2" id="KW-1185">Reference proteome</keyword>
<accession>G7YNL7</accession>
<dbReference type="Gene3D" id="3.10.10.10">
    <property type="entry name" value="HIV Type 1 Reverse Transcriptase, subunit A, domain 1"/>
    <property type="match status" value="1"/>
</dbReference>
<proteinExistence type="predicted"/>
<organism evidence="1 2">
    <name type="scientific">Clonorchis sinensis</name>
    <name type="common">Chinese liver fluke</name>
    <dbReference type="NCBI Taxonomy" id="79923"/>
    <lineage>
        <taxon>Eukaryota</taxon>
        <taxon>Metazoa</taxon>
        <taxon>Spiralia</taxon>
        <taxon>Lophotrochozoa</taxon>
        <taxon>Platyhelminthes</taxon>
        <taxon>Trematoda</taxon>
        <taxon>Digenea</taxon>
        <taxon>Opisthorchiida</taxon>
        <taxon>Opisthorchiata</taxon>
        <taxon>Opisthorchiidae</taxon>
        <taxon>Clonorchis</taxon>
    </lineage>
</organism>
<protein>
    <recommendedName>
        <fullName evidence="3">Reverse transcriptase</fullName>
    </recommendedName>
</protein>
<sequence>MQIPKVKLEAIEDPIFIKRQIIPFGLRKPVRQAINSMCEKGILTPVESSNWATSIVTPLKADGITPIICGDYRLTLNARLLQRTCITEEPEDVLYLLPGSSMFL</sequence>
<dbReference type="AlphaFoldDB" id="G7YNL7"/>
<dbReference type="Proteomes" id="UP000008909">
    <property type="component" value="Unassembled WGS sequence"/>
</dbReference>
<dbReference type="EMBL" id="DF143901">
    <property type="protein sequence ID" value="GAA54548.1"/>
    <property type="molecule type" value="Genomic_DNA"/>
</dbReference>
<dbReference type="SUPFAM" id="SSF56672">
    <property type="entry name" value="DNA/RNA polymerases"/>
    <property type="match status" value="1"/>
</dbReference>
<name>G7YNL7_CLOSI</name>
<evidence type="ECO:0000313" key="2">
    <source>
        <dbReference type="Proteomes" id="UP000008909"/>
    </source>
</evidence>
<reference key="2">
    <citation type="submission" date="2011-10" db="EMBL/GenBank/DDBJ databases">
        <title>The genome and transcriptome sequence of Clonorchis sinensis provide insights into the carcinogenic liver fluke.</title>
        <authorList>
            <person name="Wang X."/>
            <person name="Huang Y."/>
            <person name="Chen W."/>
            <person name="Liu H."/>
            <person name="Guo L."/>
            <person name="Chen Y."/>
            <person name="Luo F."/>
            <person name="Zhou W."/>
            <person name="Sun J."/>
            <person name="Mao Q."/>
            <person name="Liang P."/>
            <person name="Zhou C."/>
            <person name="Tian Y."/>
            <person name="Men J."/>
            <person name="Lv X."/>
            <person name="Huang L."/>
            <person name="Zhou J."/>
            <person name="Hu Y."/>
            <person name="Li R."/>
            <person name="Zhang F."/>
            <person name="Lei H."/>
            <person name="Li X."/>
            <person name="Hu X."/>
            <person name="Liang C."/>
            <person name="Xu J."/>
            <person name="Wu Z."/>
            <person name="Yu X."/>
        </authorList>
    </citation>
    <scope>NUCLEOTIDE SEQUENCE</scope>
    <source>
        <strain>Henan</strain>
    </source>
</reference>